<evidence type="ECO:0000256" key="7">
    <source>
        <dbReference type="ARBA" id="ARBA00023306"/>
    </source>
</evidence>
<evidence type="ECO:0000256" key="3">
    <source>
        <dbReference type="ARBA" id="ARBA00018787"/>
    </source>
</evidence>
<dbReference type="Gene3D" id="6.10.250.660">
    <property type="match status" value="1"/>
</dbReference>
<evidence type="ECO:0000256" key="9">
    <source>
        <dbReference type="SAM" id="MobiDB-lite"/>
    </source>
</evidence>
<evidence type="ECO:0000256" key="2">
    <source>
        <dbReference type="ARBA" id="ARBA00009008"/>
    </source>
</evidence>
<dbReference type="NCBIfam" id="TIGR03544">
    <property type="entry name" value="DivI1A_domain"/>
    <property type="match status" value="1"/>
</dbReference>
<feature type="compositionally biased region" description="Low complexity" evidence="9">
    <location>
        <begin position="237"/>
        <end position="253"/>
    </location>
</feature>
<dbReference type="PANTHER" id="PTHR35794:SF2">
    <property type="entry name" value="CELL DIVISION PROTEIN DIVIVA"/>
    <property type="match status" value="1"/>
</dbReference>
<comment type="subcellular location">
    <subcellularLocation>
        <location evidence="1">Cytoplasm</location>
    </subcellularLocation>
</comment>
<evidence type="ECO:0000256" key="4">
    <source>
        <dbReference type="ARBA" id="ARBA00022490"/>
    </source>
</evidence>
<dbReference type="Proteomes" id="UP000322634">
    <property type="component" value="Unassembled WGS sequence"/>
</dbReference>
<evidence type="ECO:0000313" key="11">
    <source>
        <dbReference type="Proteomes" id="UP000322634"/>
    </source>
</evidence>
<dbReference type="InterPro" id="IPR007793">
    <property type="entry name" value="DivIVA_fam"/>
</dbReference>
<name>A0A5D0U2E6_9ACTN</name>
<keyword evidence="5" id="KW-0132">Cell division</keyword>
<feature type="region of interest" description="Disordered" evidence="9">
    <location>
        <begin position="237"/>
        <end position="263"/>
    </location>
</feature>
<evidence type="ECO:0000256" key="5">
    <source>
        <dbReference type="ARBA" id="ARBA00022618"/>
    </source>
</evidence>
<keyword evidence="4" id="KW-0963">Cytoplasm</keyword>
<dbReference type="Pfam" id="PF05103">
    <property type="entry name" value="DivIVA"/>
    <property type="match status" value="1"/>
</dbReference>
<feature type="region of interest" description="Disordered" evidence="9">
    <location>
        <begin position="18"/>
        <end position="81"/>
    </location>
</feature>
<keyword evidence="6" id="KW-0175">Coiled coil</keyword>
<dbReference type="PANTHER" id="PTHR35794">
    <property type="entry name" value="CELL DIVISION PROTEIN DIVIVA"/>
    <property type="match status" value="1"/>
</dbReference>
<dbReference type="InterPro" id="IPR019933">
    <property type="entry name" value="DivIVA_domain"/>
</dbReference>
<gene>
    <name evidence="10" type="ORF">FXF65_27300</name>
</gene>
<sequence>MVRRPRPAAGRLTVGRVAVGRGRRRGAREPVGRRGAAGSVGRPRRLRVRAGRDGRAHGRAARAARRPQGPHPAGNLRRRTEVSAMNSPNLPVVSEGARLTPGELHSVVFARAALGRRGYDEEQVRNFLAYVERELVQIFNDQAVLADEVNRLRAQAAKGTRGVMAPEDAHFQAVRILSQAQQTADLYVADAERYTRELAHEARLQREAILSDAKGRAEQMLEDAHRKAVAVAEAAVRHAGQQSPPPGAARAGGMPDGAGGMPDDERLALQREVAYLRTYSDVYRSHLRSYLEALLRNVAEWEASEQSSLPR</sequence>
<dbReference type="GO" id="GO:0005737">
    <property type="term" value="C:cytoplasm"/>
    <property type="evidence" value="ECO:0007669"/>
    <property type="project" value="UniProtKB-SubCell"/>
</dbReference>
<comment type="similarity">
    <text evidence="2">Belongs to the DivIVA family.</text>
</comment>
<dbReference type="GO" id="GO:0051301">
    <property type="term" value="P:cell division"/>
    <property type="evidence" value="ECO:0007669"/>
    <property type="project" value="UniProtKB-KW"/>
</dbReference>
<evidence type="ECO:0000256" key="1">
    <source>
        <dbReference type="ARBA" id="ARBA00004496"/>
    </source>
</evidence>
<dbReference type="AlphaFoldDB" id="A0A5D0U2E6"/>
<dbReference type="OrthoDB" id="4210347at2"/>
<keyword evidence="7" id="KW-0131">Cell cycle</keyword>
<protein>
    <recommendedName>
        <fullName evidence="3">Cell wall synthesis protein Wag31</fullName>
    </recommendedName>
    <alternativeName>
        <fullName evidence="8">Antigen 84</fullName>
    </alternativeName>
</protein>
<accession>A0A5D0U2E6</accession>
<proteinExistence type="inferred from homology"/>
<evidence type="ECO:0000256" key="8">
    <source>
        <dbReference type="ARBA" id="ARBA00031737"/>
    </source>
</evidence>
<reference evidence="10 11" key="1">
    <citation type="submission" date="2019-08" db="EMBL/GenBank/DDBJ databases">
        <title>Actinomadura sp. nov. CYP1-5 isolated from mountain soil.</title>
        <authorList>
            <person name="Songsumanus A."/>
            <person name="Kuncharoen N."/>
            <person name="Kudo T."/>
            <person name="Yuki M."/>
            <person name="Igarashi Y."/>
            <person name="Tanasupawat S."/>
        </authorList>
    </citation>
    <scope>NUCLEOTIDE SEQUENCE [LARGE SCALE GENOMIC DNA]</scope>
    <source>
        <strain evidence="10 11">GKU157</strain>
    </source>
</reference>
<organism evidence="10 11">
    <name type="scientific">Actinomadura syzygii</name>
    <dbReference type="NCBI Taxonomy" id="1427538"/>
    <lineage>
        <taxon>Bacteria</taxon>
        <taxon>Bacillati</taxon>
        <taxon>Actinomycetota</taxon>
        <taxon>Actinomycetes</taxon>
        <taxon>Streptosporangiales</taxon>
        <taxon>Thermomonosporaceae</taxon>
        <taxon>Actinomadura</taxon>
    </lineage>
</organism>
<comment type="caution">
    <text evidence="10">The sequence shown here is derived from an EMBL/GenBank/DDBJ whole genome shotgun (WGS) entry which is preliminary data.</text>
</comment>
<evidence type="ECO:0000313" key="10">
    <source>
        <dbReference type="EMBL" id="TYC11782.1"/>
    </source>
</evidence>
<keyword evidence="11" id="KW-1185">Reference proteome</keyword>
<dbReference type="EMBL" id="VSFF01000010">
    <property type="protein sequence ID" value="TYC11782.1"/>
    <property type="molecule type" value="Genomic_DNA"/>
</dbReference>
<evidence type="ECO:0000256" key="6">
    <source>
        <dbReference type="ARBA" id="ARBA00023054"/>
    </source>
</evidence>